<reference evidence="1 2" key="1">
    <citation type="submission" date="2017-04" db="EMBL/GenBank/DDBJ databases">
        <title>Whole genome sequence of Bdellovibrio bacteriovorus strain SSB218315.</title>
        <authorList>
            <person name="Oyedara O."/>
            <person name="Rodriguez-Perez M.A."/>
        </authorList>
    </citation>
    <scope>NUCLEOTIDE SEQUENCE [LARGE SCALE GENOMIC DNA]</scope>
    <source>
        <strain evidence="1 2">SSB218315</strain>
    </source>
</reference>
<proteinExistence type="predicted"/>
<organism evidence="1 2">
    <name type="scientific">Bdellovibrio bacteriovorus</name>
    <dbReference type="NCBI Taxonomy" id="959"/>
    <lineage>
        <taxon>Bacteria</taxon>
        <taxon>Pseudomonadati</taxon>
        <taxon>Bdellovibrionota</taxon>
        <taxon>Bdellovibrionia</taxon>
        <taxon>Bdellovibrionales</taxon>
        <taxon>Pseudobdellovibrionaceae</taxon>
        <taxon>Bdellovibrio</taxon>
    </lineage>
</organism>
<dbReference type="AlphaFoldDB" id="A0A1Z3NAG3"/>
<name>A0A1Z3NAG3_BDEBC</name>
<accession>A0A1Z3NAG3</accession>
<sequence length="634" mass="68843">MNKVTKLSKIVLCGALVEAVVGCSQPVRFAPSVLEQSSLTDNVFGQTPVIPEVEEPKVDPFNPYKHMSDISQGDDSMTPNIAADEGLNGKAVSNCERQRADGSDRYEEERLAALAAAKADTSLIPVRFSVSAGSAEDAIAQWSHERSILRKESNGVTPFYVGAAKKDSAADACKWSTNCNKAAVKTNHFHYIADHQQARREFIAGEKCFFSTVRAIASVDDVGAVTVFAEGAAAPADVLAVQNHSLRNLYYGESYEDIVDSGSPRLFKKLGDGTPNIVSLYVADLRENVVDKSGKTVSILTPEFIKLSKGLTRGDEVRLTFKEIFSLRTLWTEREFVTNVLSSQRTSKAGTLSAYEGVPQLIQWLVHSGVEGTAMSTKYTPLVLDLGVKNVRTSSLEGGSFFNLANIQAPVTHMTAWLGGNLVVRESTNSVNKTHFSREIDDGFLVVPNADGSITSSQNLFGSQMKVSVNGEEKTFANGFETLAALAAKDCQSEDPKKHYLGPWDGELYSQKIKVWVDKNRNAVADAGEVISLADAKVAAINACHVVYANEKDKYGNSTELRSPFLMFKQGESDLAEEELLTRLATGKDKDGQDVEFRLMVDIFFKAKPGVILENIDTTGLPAVGGAQLAQIVQ</sequence>
<gene>
    <name evidence="1" type="ORF">B9G79_13100</name>
</gene>
<dbReference type="OrthoDB" id="1676884at2"/>
<protein>
    <submittedName>
        <fullName evidence="1">Iron-regulated protein frpA</fullName>
    </submittedName>
</protein>
<dbReference type="RefSeq" id="WP_088565907.1">
    <property type="nucleotide sequence ID" value="NZ_CP020946.1"/>
</dbReference>
<dbReference type="EMBL" id="CP020946">
    <property type="protein sequence ID" value="ASD64437.1"/>
    <property type="molecule type" value="Genomic_DNA"/>
</dbReference>
<evidence type="ECO:0000313" key="2">
    <source>
        <dbReference type="Proteomes" id="UP000197003"/>
    </source>
</evidence>
<evidence type="ECO:0000313" key="1">
    <source>
        <dbReference type="EMBL" id="ASD64437.1"/>
    </source>
</evidence>
<dbReference type="Proteomes" id="UP000197003">
    <property type="component" value="Chromosome"/>
</dbReference>